<dbReference type="InterPro" id="IPR035959">
    <property type="entry name" value="RutC-like_sf"/>
</dbReference>
<dbReference type="PANTHER" id="PTHR21164">
    <property type="entry name" value="CHORISMATE MUTASE"/>
    <property type="match status" value="1"/>
</dbReference>
<dbReference type="InterPro" id="IPR008243">
    <property type="entry name" value="Chorismate_mutase_AroH"/>
</dbReference>
<dbReference type="PROSITE" id="PS51167">
    <property type="entry name" value="CHORISMATE_MUT_1"/>
    <property type="match status" value="1"/>
</dbReference>
<feature type="binding site" evidence="2">
    <location>
        <position position="6"/>
    </location>
    <ligand>
        <name>prephenate</name>
        <dbReference type="ChEBI" id="CHEBI:29934"/>
    </ligand>
</feature>
<dbReference type="NCBIfam" id="TIGR01796">
    <property type="entry name" value="CM_mono_aroH"/>
    <property type="match status" value="1"/>
</dbReference>
<organism evidence="4 5">
    <name type="scientific">Lysinibacillus xylanilyticus</name>
    <dbReference type="NCBI Taxonomy" id="582475"/>
    <lineage>
        <taxon>Bacteria</taxon>
        <taxon>Bacillati</taxon>
        <taxon>Bacillota</taxon>
        <taxon>Bacilli</taxon>
        <taxon>Bacillales</taxon>
        <taxon>Bacillaceae</taxon>
        <taxon>Lysinibacillus</taxon>
    </lineage>
</organism>
<dbReference type="AlphaFoldDB" id="A0A0K9FFN3"/>
<dbReference type="Pfam" id="PF07736">
    <property type="entry name" value="CM_1"/>
    <property type="match status" value="1"/>
</dbReference>
<dbReference type="Gene3D" id="3.30.1330.40">
    <property type="entry name" value="RutC-like"/>
    <property type="match status" value="1"/>
</dbReference>
<dbReference type="CDD" id="cd02185">
    <property type="entry name" value="AroH"/>
    <property type="match status" value="1"/>
</dbReference>
<sequence length="122" mass="13570">MIRGLRGAITIESDKPELVWDETARLVREVVAANNVEVNDIASILISTTPDITSAFPARAVRLMDGWQYVPVMCTHEMDVPNALPLCIRVLIHANVEVAQKDVKHLYLNDAVKLRPDLAQAK</sequence>
<dbReference type="GO" id="GO:0046417">
    <property type="term" value="P:chorismate metabolic process"/>
    <property type="evidence" value="ECO:0007669"/>
    <property type="project" value="TreeGrafter"/>
</dbReference>
<feature type="binding site" evidence="2">
    <location>
        <position position="89"/>
    </location>
    <ligand>
        <name>prephenate</name>
        <dbReference type="ChEBI" id="CHEBI:29934"/>
    </ligand>
</feature>
<comment type="caution">
    <text evidence="4">The sequence shown here is derived from an EMBL/GenBank/DDBJ whole genome shotgun (WGS) entry which is preliminary data.</text>
</comment>
<dbReference type="UniPathway" id="UPA00120">
    <property type="reaction ID" value="UER00203"/>
</dbReference>
<dbReference type="GeneID" id="96599207"/>
<gene>
    <name evidence="4" type="ORF">ACZ11_13305</name>
</gene>
<evidence type="ECO:0000313" key="5">
    <source>
        <dbReference type="Proteomes" id="UP000037326"/>
    </source>
</evidence>
<dbReference type="GO" id="GO:0004106">
    <property type="term" value="F:chorismate mutase activity"/>
    <property type="evidence" value="ECO:0007669"/>
    <property type="project" value="UniProtKB-UniRule"/>
</dbReference>
<keyword evidence="2 3" id="KW-0057">Aromatic amino acid biosynthesis</keyword>
<dbReference type="PIRSF" id="PIRSF005965">
    <property type="entry name" value="Chor_mut_AroH"/>
    <property type="match status" value="1"/>
</dbReference>
<reference evidence="5" key="1">
    <citation type="submission" date="2015-07" db="EMBL/GenBank/DDBJ databases">
        <authorList>
            <consortium name="Consortium for Microbial Forensics and Genomics (microFORGE)"/>
            <person name="Knight B.M."/>
            <person name="Roberts D.P."/>
            <person name="Lin D."/>
            <person name="Hari K."/>
            <person name="Fletcher J."/>
            <person name="Melcher U."/>
            <person name="Blagden T."/>
            <person name="Winegar R.A."/>
        </authorList>
    </citation>
    <scope>NUCLEOTIDE SEQUENCE [LARGE SCALE GENOMIC DNA]</scope>
    <source>
        <strain evidence="5">DSM 23493</strain>
    </source>
</reference>
<dbReference type="Proteomes" id="UP000037326">
    <property type="component" value="Unassembled WGS sequence"/>
</dbReference>
<comment type="catalytic activity">
    <reaction evidence="3">
        <text>chorismate = prephenate</text>
        <dbReference type="Rhea" id="RHEA:13897"/>
        <dbReference type="ChEBI" id="CHEBI:29748"/>
        <dbReference type="ChEBI" id="CHEBI:29934"/>
        <dbReference type="EC" id="5.4.99.5"/>
    </reaction>
</comment>
<dbReference type="EC" id="5.4.99.5" evidence="1 3"/>
<dbReference type="PANTHER" id="PTHR21164:SF0">
    <property type="entry name" value="CHORISMATE MUTASE AROH"/>
    <property type="match status" value="1"/>
</dbReference>
<accession>A0A0K9FFN3</accession>
<proteinExistence type="predicted"/>
<keyword evidence="2 3" id="KW-0028">Amino-acid biosynthesis</keyword>
<dbReference type="EMBL" id="LFXJ01000005">
    <property type="protein sequence ID" value="KMY33042.1"/>
    <property type="molecule type" value="Genomic_DNA"/>
</dbReference>
<dbReference type="OrthoDB" id="9802232at2"/>
<evidence type="ECO:0000256" key="3">
    <source>
        <dbReference type="PROSITE-ProRule" id="PRU00514"/>
    </source>
</evidence>
<dbReference type="GO" id="GO:0008652">
    <property type="term" value="P:amino acid biosynthetic process"/>
    <property type="evidence" value="ECO:0007669"/>
    <property type="project" value="UniProtKB-UniRule"/>
</dbReference>
<evidence type="ECO:0000313" key="4">
    <source>
        <dbReference type="EMBL" id="KMY33042.1"/>
    </source>
</evidence>
<evidence type="ECO:0000256" key="1">
    <source>
        <dbReference type="NCBIfam" id="TIGR01796"/>
    </source>
</evidence>
<protein>
    <recommendedName>
        <fullName evidence="1 3">chorismate mutase</fullName>
        <ecNumber evidence="1 3">5.4.99.5</ecNumber>
    </recommendedName>
</protein>
<dbReference type="GO" id="GO:0009073">
    <property type="term" value="P:aromatic amino acid family biosynthetic process"/>
    <property type="evidence" value="ECO:0007669"/>
    <property type="project" value="UniProtKB-UniRule"/>
</dbReference>
<name>A0A0K9FFN3_9BACI</name>
<dbReference type="PATRIC" id="fig|582475.4.peg.2316"/>
<evidence type="ECO:0000256" key="2">
    <source>
        <dbReference type="PIRSR" id="PIRSR005965-1"/>
    </source>
</evidence>
<feature type="binding site" evidence="2">
    <location>
        <position position="107"/>
    </location>
    <ligand>
        <name>prephenate</name>
        <dbReference type="ChEBI" id="CHEBI:29934"/>
    </ligand>
</feature>
<keyword evidence="3" id="KW-0413">Isomerase</keyword>
<dbReference type="SUPFAM" id="SSF55298">
    <property type="entry name" value="YjgF-like"/>
    <property type="match status" value="1"/>
</dbReference>
<dbReference type="RefSeq" id="WP_049666773.1">
    <property type="nucleotide sequence ID" value="NZ_JBIVOC010000012.1"/>
</dbReference>